<feature type="region of interest" description="Disordered" evidence="1">
    <location>
        <begin position="1"/>
        <end position="70"/>
    </location>
</feature>
<accession>A0ABP0IYI0</accession>
<dbReference type="EMBL" id="CAXAMN010004002">
    <property type="protein sequence ID" value="CAK9007173.1"/>
    <property type="molecule type" value="Genomic_DNA"/>
</dbReference>
<organism evidence="2 3">
    <name type="scientific">Durusdinium trenchii</name>
    <dbReference type="NCBI Taxonomy" id="1381693"/>
    <lineage>
        <taxon>Eukaryota</taxon>
        <taxon>Sar</taxon>
        <taxon>Alveolata</taxon>
        <taxon>Dinophyceae</taxon>
        <taxon>Suessiales</taxon>
        <taxon>Symbiodiniaceae</taxon>
        <taxon>Durusdinium</taxon>
    </lineage>
</organism>
<name>A0ABP0IYI0_9DINO</name>
<evidence type="ECO:0000313" key="2">
    <source>
        <dbReference type="EMBL" id="CAK9007173.1"/>
    </source>
</evidence>
<feature type="compositionally biased region" description="Polar residues" evidence="1">
    <location>
        <begin position="7"/>
        <end position="33"/>
    </location>
</feature>
<keyword evidence="3" id="KW-1185">Reference proteome</keyword>
<comment type="caution">
    <text evidence="2">The sequence shown here is derived from an EMBL/GenBank/DDBJ whole genome shotgun (WGS) entry which is preliminary data.</text>
</comment>
<evidence type="ECO:0000256" key="1">
    <source>
        <dbReference type="SAM" id="MobiDB-lite"/>
    </source>
</evidence>
<gene>
    <name evidence="2" type="ORF">CCMP2556_LOCUS8721</name>
</gene>
<dbReference type="Proteomes" id="UP001642484">
    <property type="component" value="Unassembled WGS sequence"/>
</dbReference>
<evidence type="ECO:0000313" key="3">
    <source>
        <dbReference type="Proteomes" id="UP001642484"/>
    </source>
</evidence>
<sequence length="106" mass="12154">MALESHATPQYMTVGSTLRSRTVQTPTESTRSNGRMEGGRTGHRCMPRSFVTGPGHRARSPTQRLPRGRRSWCSPRCCCDCIGRLRRWSGERKRWRNCEGSCCHMR</sequence>
<protein>
    <submittedName>
        <fullName evidence="2">Uncharacterized protein</fullName>
    </submittedName>
</protein>
<proteinExistence type="predicted"/>
<reference evidence="2 3" key="1">
    <citation type="submission" date="2024-02" db="EMBL/GenBank/DDBJ databases">
        <authorList>
            <person name="Chen Y."/>
            <person name="Shah S."/>
            <person name="Dougan E. K."/>
            <person name="Thang M."/>
            <person name="Chan C."/>
        </authorList>
    </citation>
    <scope>NUCLEOTIDE SEQUENCE [LARGE SCALE GENOMIC DNA]</scope>
</reference>